<comment type="caution">
    <text evidence="2">The sequence shown here is derived from an EMBL/GenBank/DDBJ whole genome shotgun (WGS) entry which is preliminary data.</text>
</comment>
<dbReference type="Gene3D" id="1.20.1640.10">
    <property type="entry name" value="Multidrug efflux transporter AcrB transmembrane domain"/>
    <property type="match status" value="2"/>
</dbReference>
<dbReference type="Gene3D" id="3.30.2090.10">
    <property type="entry name" value="Multidrug efflux transporter AcrB TolC docking domain, DN and DC subdomains"/>
    <property type="match status" value="2"/>
</dbReference>
<gene>
    <name evidence="2" type="ORF">C1T31_13185</name>
</gene>
<evidence type="ECO:0000313" key="3">
    <source>
        <dbReference type="Proteomes" id="UP000236641"/>
    </source>
</evidence>
<feature type="transmembrane region" description="Helical" evidence="1">
    <location>
        <begin position="12"/>
        <end position="32"/>
    </location>
</feature>
<protein>
    <submittedName>
        <fullName evidence="2">AcrB/AcrD/AcrF family protein</fullName>
    </submittedName>
</protein>
<name>A0A2K1DW45_9FLAO</name>
<keyword evidence="1" id="KW-0472">Membrane</keyword>
<feature type="transmembrane region" description="Helical" evidence="1">
    <location>
        <begin position="969"/>
        <end position="987"/>
    </location>
</feature>
<feature type="transmembrane region" description="Helical" evidence="1">
    <location>
        <begin position="389"/>
        <end position="410"/>
    </location>
</feature>
<feature type="transmembrane region" description="Helical" evidence="1">
    <location>
        <begin position="993"/>
        <end position="1017"/>
    </location>
</feature>
<organism evidence="2 3">
    <name type="scientific">Hanstruepera neustonica</name>
    <dbReference type="NCBI Taxonomy" id="1445657"/>
    <lineage>
        <taxon>Bacteria</taxon>
        <taxon>Pseudomonadati</taxon>
        <taxon>Bacteroidota</taxon>
        <taxon>Flavobacteriia</taxon>
        <taxon>Flavobacteriales</taxon>
        <taxon>Flavobacteriaceae</taxon>
        <taxon>Hanstruepera</taxon>
    </lineage>
</organism>
<evidence type="ECO:0000256" key="1">
    <source>
        <dbReference type="SAM" id="Phobius"/>
    </source>
</evidence>
<dbReference type="GO" id="GO:0042910">
    <property type="term" value="F:xenobiotic transmembrane transporter activity"/>
    <property type="evidence" value="ECO:0007669"/>
    <property type="project" value="TreeGrafter"/>
</dbReference>
<dbReference type="PANTHER" id="PTHR32063">
    <property type="match status" value="1"/>
</dbReference>
<reference evidence="2 3" key="1">
    <citation type="submission" date="2018-01" db="EMBL/GenBank/DDBJ databases">
        <title>The draft genome of Hanstruepera neustonica JCM19743.</title>
        <authorList>
            <person name="He R.-H."/>
            <person name="Du Z.-J."/>
        </authorList>
    </citation>
    <scope>NUCLEOTIDE SEQUENCE [LARGE SCALE GENOMIC DNA]</scope>
    <source>
        <strain evidence="2 3">JCM19743</strain>
    </source>
</reference>
<dbReference type="PRINTS" id="PR00702">
    <property type="entry name" value="ACRIFLAVINRP"/>
</dbReference>
<dbReference type="EMBL" id="POWF01000010">
    <property type="protein sequence ID" value="PNQ72271.1"/>
    <property type="molecule type" value="Genomic_DNA"/>
</dbReference>
<feature type="transmembrane region" description="Helical" evidence="1">
    <location>
        <begin position="517"/>
        <end position="543"/>
    </location>
</feature>
<keyword evidence="1" id="KW-0812">Transmembrane</keyword>
<keyword evidence="1" id="KW-1133">Transmembrane helix</keyword>
<dbReference type="OrthoDB" id="9798415at2"/>
<keyword evidence="3" id="KW-1185">Reference proteome</keyword>
<dbReference type="Gene3D" id="3.30.70.1430">
    <property type="entry name" value="Multidrug efflux transporter AcrB pore domain"/>
    <property type="match status" value="2"/>
</dbReference>
<evidence type="ECO:0000313" key="2">
    <source>
        <dbReference type="EMBL" id="PNQ72271.1"/>
    </source>
</evidence>
<dbReference type="Proteomes" id="UP000236641">
    <property type="component" value="Unassembled WGS sequence"/>
</dbReference>
<dbReference type="GO" id="GO:0005886">
    <property type="term" value="C:plasma membrane"/>
    <property type="evidence" value="ECO:0007669"/>
    <property type="project" value="TreeGrafter"/>
</dbReference>
<dbReference type="AlphaFoldDB" id="A0A2K1DW45"/>
<feature type="transmembrane region" description="Helical" evidence="1">
    <location>
        <begin position="335"/>
        <end position="354"/>
    </location>
</feature>
<dbReference type="InterPro" id="IPR001036">
    <property type="entry name" value="Acrflvin-R"/>
</dbReference>
<accession>A0A2K1DW45</accession>
<sequence>MNLAQFSIERNRITFTVLATIVLMGIVMYQGLSRDSMPPYTVRVATIVTQFPGASPERVELLVTDKVEKISQELPELKEVSSTSRSGLSVVTVELKDEVKPEKLQAVWDRLRRKLDAIEGLPSGAVPFLDDDGIGEVFGIAVGLVSDGFSYAESKEYIDDIKDDLIKLEFAAKVELGGVQDERVFVEFDNSRLKEYGLSASKLQSAISATNILSSGGQVNLQNERIILEPTGNFNSVEDIENTLIPVGDGTQMVYLGDITTIVKGYIDPPTQIVKVNGKDAISMHVSLKEGANVIQLGADVNQVISDWQNKLPVGLELTRLASLDKYIDVKISDFIVNLMQSIVIVLLVMLIFLGVRTGAIIASLIPLVTIMTLMLMGVISMGLNQVTLAALIMALGMMVDNAIVVAETVMVKMENGTAAKTAAIEACSELFTPLLISTLTTSAAFLAFYLAESTMGDIVGPIFVVISLALLSSWLLALTVITLFCVLFLKIKPKAEREPSAIDKVIFKLKGYYKDLILKALSIKVTVLLVIVGLFMLSLYGFTKIPFIFFPDSDRNMITVDINLTQGTRIERTQELVEELEVYMRDSLLVNETRENGITDWSSYVGKGPESYDLGYTPDEPDASYGHMLVNVSDAIYNNELVNKLDAFCFNNFPDADIKVSLLGSGGGGTPIEVKISGDNPDILAALSEQTKQKLSKITGTKNVKDDWGPKSKKFVVNIDQNKARLAGVSNQDIATSLQTVLDGFKTGEYREDDKSIPILMRSDGSQQQTLASIETLNVYAQNTGKSVPLSQVATIIPEWQYAKIKRLDIDRTIVVSSELNDDGNASAIMKEITPWIAEQSKTWPEGYTYKFGGDAENTAENMGAVIGYLPLSGFIIILLLIIQFNSVRKTTMVASTIPLGIIGVVIGLLIFQEPFGFMPFLGVISLAGIVINNAIVLIDRIQIEETEIKRPIQDAIIAACLQRFRPILLATFTTVLGLIPLYLSGGEMWEGMAVSIMVGLLFGTFITLLFIPSFYSVLYKVNYKDYEFNEKLMED</sequence>
<feature type="transmembrane region" description="Helical" evidence="1">
    <location>
        <begin position="893"/>
        <end position="913"/>
    </location>
</feature>
<feature type="transmembrane region" description="Helical" evidence="1">
    <location>
        <begin position="867"/>
        <end position="886"/>
    </location>
</feature>
<feature type="transmembrane region" description="Helical" evidence="1">
    <location>
        <begin position="463"/>
        <end position="490"/>
    </location>
</feature>
<dbReference type="InterPro" id="IPR027463">
    <property type="entry name" value="AcrB_DN_DC_subdom"/>
</dbReference>
<feature type="transmembrane region" description="Helical" evidence="1">
    <location>
        <begin position="361"/>
        <end position="383"/>
    </location>
</feature>
<dbReference type="Gene3D" id="3.30.70.1440">
    <property type="entry name" value="Multidrug efflux transporter AcrB pore domain"/>
    <property type="match status" value="1"/>
</dbReference>
<feature type="transmembrane region" description="Helical" evidence="1">
    <location>
        <begin position="431"/>
        <end position="451"/>
    </location>
</feature>
<proteinExistence type="predicted"/>
<dbReference type="PANTHER" id="PTHR32063:SF18">
    <property type="entry name" value="CATION EFFLUX SYSTEM PROTEIN"/>
    <property type="match status" value="1"/>
</dbReference>
<dbReference type="SUPFAM" id="SSF82866">
    <property type="entry name" value="Multidrug efflux transporter AcrB transmembrane domain"/>
    <property type="match status" value="2"/>
</dbReference>
<dbReference type="SUPFAM" id="SSF82693">
    <property type="entry name" value="Multidrug efflux transporter AcrB pore domain, PN1, PN2, PC1 and PC2 subdomains"/>
    <property type="match status" value="2"/>
</dbReference>
<dbReference type="Gene3D" id="3.30.70.1320">
    <property type="entry name" value="Multidrug efflux transporter AcrB pore domain like"/>
    <property type="match status" value="1"/>
</dbReference>
<feature type="transmembrane region" description="Helical" evidence="1">
    <location>
        <begin position="919"/>
        <end position="940"/>
    </location>
</feature>
<dbReference type="RefSeq" id="WP_103052982.1">
    <property type="nucleotide sequence ID" value="NZ_POWF01000010.1"/>
</dbReference>
<dbReference type="Pfam" id="PF00873">
    <property type="entry name" value="ACR_tran"/>
    <property type="match status" value="1"/>
</dbReference>
<dbReference type="SUPFAM" id="SSF82714">
    <property type="entry name" value="Multidrug efflux transporter AcrB TolC docking domain, DN and DC subdomains"/>
    <property type="match status" value="2"/>
</dbReference>